<protein>
    <submittedName>
        <fullName evidence="2">Uncharacterized protein</fullName>
    </submittedName>
</protein>
<dbReference type="EMBL" id="JH712200">
    <property type="protein sequence ID" value="EFO27382.1"/>
    <property type="molecule type" value="Genomic_DNA"/>
</dbReference>
<reference evidence="2" key="1">
    <citation type="submission" date="2012-04" db="EMBL/GenBank/DDBJ databases">
        <title>The Genome Sequence of Loa loa.</title>
        <authorList>
            <consortium name="The Broad Institute Genome Sequencing Platform"/>
            <consortium name="Broad Institute Genome Sequencing Center for Infectious Disease"/>
            <person name="Nutman T.B."/>
            <person name="Fink D.L."/>
            <person name="Russ C."/>
            <person name="Young S."/>
            <person name="Zeng Q."/>
            <person name="Gargeya S."/>
            <person name="Alvarado L."/>
            <person name="Berlin A."/>
            <person name="Chapman S.B."/>
            <person name="Chen Z."/>
            <person name="Freedman E."/>
            <person name="Gellesch M."/>
            <person name="Goldberg J."/>
            <person name="Griggs A."/>
            <person name="Gujja S."/>
            <person name="Heilman E.R."/>
            <person name="Heiman D."/>
            <person name="Howarth C."/>
            <person name="Mehta T."/>
            <person name="Neiman D."/>
            <person name="Pearson M."/>
            <person name="Roberts A."/>
            <person name="Saif S."/>
            <person name="Shea T."/>
            <person name="Shenoy N."/>
            <person name="Sisk P."/>
            <person name="Stolte C."/>
            <person name="Sykes S."/>
            <person name="White J."/>
            <person name="Yandava C."/>
            <person name="Haas B."/>
            <person name="Henn M.R."/>
            <person name="Nusbaum C."/>
            <person name="Birren B."/>
        </authorList>
    </citation>
    <scope>NUCLEOTIDE SEQUENCE [LARGE SCALE GENOMIC DNA]</scope>
</reference>
<dbReference type="KEGG" id="loa:LOAG_01093"/>
<name>A0A1S0UAH0_LOALO</name>
<evidence type="ECO:0000313" key="2">
    <source>
        <dbReference type="EMBL" id="EFO27382.1"/>
    </source>
</evidence>
<dbReference type="CTD" id="9938472"/>
<dbReference type="AlphaFoldDB" id="A0A1S0UAH0"/>
<gene>
    <name evidence="2" type="ORF">LOAG_01093</name>
</gene>
<evidence type="ECO:0000256" key="1">
    <source>
        <dbReference type="SAM" id="Phobius"/>
    </source>
</evidence>
<keyword evidence="1" id="KW-0472">Membrane</keyword>
<feature type="transmembrane region" description="Helical" evidence="1">
    <location>
        <begin position="109"/>
        <end position="134"/>
    </location>
</feature>
<sequence length="148" mass="16933">MLLLAGRKLQNLRFLTDLLKLRITYVLLLSYNAELLITSLELYFIEHIFIAGCGYAYLSKYECARKGICLYTWSFFKSLISGDQRPSKYSSCEKIFAALHRIEGVFRTLYFSISTKCSSLSVVIVLNILLVVVVERTKSSARHQCEIA</sequence>
<accession>A0A1S0UAH0</accession>
<dbReference type="InParanoid" id="A0A1S0UAH0"/>
<dbReference type="GeneID" id="9938472"/>
<dbReference type="RefSeq" id="XP_003136681.1">
    <property type="nucleotide sequence ID" value="XM_003136633.1"/>
</dbReference>
<keyword evidence="1" id="KW-0812">Transmembrane</keyword>
<proteinExistence type="predicted"/>
<keyword evidence="1" id="KW-1133">Transmembrane helix</keyword>
<organism evidence="2">
    <name type="scientific">Loa loa</name>
    <name type="common">Eye worm</name>
    <name type="synonym">Filaria loa</name>
    <dbReference type="NCBI Taxonomy" id="7209"/>
    <lineage>
        <taxon>Eukaryota</taxon>
        <taxon>Metazoa</taxon>
        <taxon>Ecdysozoa</taxon>
        <taxon>Nematoda</taxon>
        <taxon>Chromadorea</taxon>
        <taxon>Rhabditida</taxon>
        <taxon>Spirurina</taxon>
        <taxon>Spiruromorpha</taxon>
        <taxon>Filarioidea</taxon>
        <taxon>Onchocercidae</taxon>
        <taxon>Loa</taxon>
    </lineage>
</organism>